<accession>A0AAE1PKU8</accession>
<feature type="region of interest" description="Disordered" evidence="1">
    <location>
        <begin position="48"/>
        <end position="107"/>
    </location>
</feature>
<sequence length="107" mass="11904">MWGRGEDGGCGEGWRMGDRRMWERVGRMKMKDVGKGFPPLLTPCYPYSPPVPTPSQLSPPSPNATPILPQSPPHHSSPPPLPQYYLYLHLTNTPPSPPPHHLSHHSP</sequence>
<dbReference type="Proteomes" id="UP001292094">
    <property type="component" value="Unassembled WGS sequence"/>
</dbReference>
<name>A0AAE1PKU8_9EUCA</name>
<organism evidence="2 3">
    <name type="scientific">Petrolisthes manimaculis</name>
    <dbReference type="NCBI Taxonomy" id="1843537"/>
    <lineage>
        <taxon>Eukaryota</taxon>
        <taxon>Metazoa</taxon>
        <taxon>Ecdysozoa</taxon>
        <taxon>Arthropoda</taxon>
        <taxon>Crustacea</taxon>
        <taxon>Multicrustacea</taxon>
        <taxon>Malacostraca</taxon>
        <taxon>Eumalacostraca</taxon>
        <taxon>Eucarida</taxon>
        <taxon>Decapoda</taxon>
        <taxon>Pleocyemata</taxon>
        <taxon>Anomura</taxon>
        <taxon>Galatheoidea</taxon>
        <taxon>Porcellanidae</taxon>
        <taxon>Petrolisthes</taxon>
    </lineage>
</organism>
<gene>
    <name evidence="2" type="ORF">Pmani_018804</name>
</gene>
<dbReference type="EMBL" id="JAWZYT010001734">
    <property type="protein sequence ID" value="KAK4309581.1"/>
    <property type="molecule type" value="Genomic_DNA"/>
</dbReference>
<evidence type="ECO:0000313" key="2">
    <source>
        <dbReference type="EMBL" id="KAK4309581.1"/>
    </source>
</evidence>
<evidence type="ECO:0000313" key="3">
    <source>
        <dbReference type="Proteomes" id="UP001292094"/>
    </source>
</evidence>
<evidence type="ECO:0000256" key="1">
    <source>
        <dbReference type="SAM" id="MobiDB-lite"/>
    </source>
</evidence>
<keyword evidence="3" id="KW-1185">Reference proteome</keyword>
<protein>
    <submittedName>
        <fullName evidence="2">Uncharacterized protein</fullName>
    </submittedName>
</protein>
<feature type="compositionally biased region" description="Low complexity" evidence="1">
    <location>
        <begin position="83"/>
        <end position="93"/>
    </location>
</feature>
<proteinExistence type="predicted"/>
<reference evidence="2" key="1">
    <citation type="submission" date="2023-11" db="EMBL/GenBank/DDBJ databases">
        <title>Genome assemblies of two species of porcelain crab, Petrolisthes cinctipes and Petrolisthes manimaculis (Anomura: Porcellanidae).</title>
        <authorList>
            <person name="Angst P."/>
        </authorList>
    </citation>
    <scope>NUCLEOTIDE SEQUENCE</scope>
    <source>
        <strain evidence="2">PB745_02</strain>
        <tissue evidence="2">Gill</tissue>
    </source>
</reference>
<dbReference type="AlphaFoldDB" id="A0AAE1PKU8"/>
<comment type="caution">
    <text evidence="2">The sequence shown here is derived from an EMBL/GenBank/DDBJ whole genome shotgun (WGS) entry which is preliminary data.</text>
</comment>
<feature type="compositionally biased region" description="Pro residues" evidence="1">
    <location>
        <begin position="48"/>
        <end position="82"/>
    </location>
</feature>